<evidence type="ECO:0000256" key="1">
    <source>
        <dbReference type="SAM" id="MobiDB-lite"/>
    </source>
</evidence>
<dbReference type="Gene3D" id="1.10.8.1180">
    <property type="match status" value="1"/>
</dbReference>
<dbReference type="Proteomes" id="UP000664882">
    <property type="component" value="Unassembled WGS sequence"/>
</dbReference>
<feature type="compositionally biased region" description="Polar residues" evidence="1">
    <location>
        <begin position="188"/>
        <end position="201"/>
    </location>
</feature>
<proteinExistence type="predicted"/>
<evidence type="ECO:0000313" key="3">
    <source>
        <dbReference type="EMBL" id="MBO1518831.1"/>
    </source>
</evidence>
<sequence>MTPAEYQALTSPKLSHPARSLYQFYLQHQARGEYTQALDYPVLGKALAVQGEGEYRYRVTPATLTDLVDELLDIGLLNVVENPHPQHYHGAVFSLPLKRLQGLAALPSRQFAMHPDWRPDEQFAGLARLCGLLDSHIDETELGEFIAYWLGRPEVFENQHQWMLKLVRKLKNQRSIKRTSAPVAEAGYQQQAVSPQQSDTGPSKRAQQMMAEAQRLNTSLNADSSYTDAANTDTRANKPTPPTEDSDANEKDS</sequence>
<dbReference type="RefSeq" id="WP_208004580.1">
    <property type="nucleotide sequence ID" value="NZ_JAGDFX010000004.1"/>
</dbReference>
<reference evidence="3 4" key="1">
    <citation type="submission" date="2021-03" db="EMBL/GenBank/DDBJ databases">
        <title>Oceanisphaera sp. nov., isolated from the intestine.</title>
        <authorList>
            <person name="Zhao L.-H."/>
            <person name="Shi L.-F."/>
        </authorList>
    </citation>
    <scope>NUCLEOTIDE SEQUENCE [LARGE SCALE GENOMIC DNA]</scope>
    <source>
        <strain evidence="3 4">DM8</strain>
    </source>
</reference>
<name>A0ABS3NE20_9GAMM</name>
<dbReference type="Pfam" id="PF17948">
    <property type="entry name" value="DnaT"/>
    <property type="match status" value="1"/>
</dbReference>
<organism evidence="3 4">
    <name type="scientific">Oceanisphaera pacifica</name>
    <dbReference type="NCBI Taxonomy" id="2818389"/>
    <lineage>
        <taxon>Bacteria</taxon>
        <taxon>Pseudomonadati</taxon>
        <taxon>Pseudomonadota</taxon>
        <taxon>Gammaproteobacteria</taxon>
        <taxon>Aeromonadales</taxon>
        <taxon>Aeromonadaceae</taxon>
        <taxon>Oceanisphaera</taxon>
    </lineage>
</organism>
<evidence type="ECO:0000259" key="2">
    <source>
        <dbReference type="Pfam" id="PF17948"/>
    </source>
</evidence>
<accession>A0ABS3NE20</accession>
<feature type="compositionally biased region" description="Polar residues" evidence="1">
    <location>
        <begin position="215"/>
        <end position="234"/>
    </location>
</feature>
<protein>
    <recommendedName>
        <fullName evidence="2">DnaT DNA-binding domain-containing protein</fullName>
    </recommendedName>
</protein>
<keyword evidence="4" id="KW-1185">Reference proteome</keyword>
<feature type="region of interest" description="Disordered" evidence="1">
    <location>
        <begin position="181"/>
        <end position="253"/>
    </location>
</feature>
<evidence type="ECO:0000313" key="4">
    <source>
        <dbReference type="Proteomes" id="UP000664882"/>
    </source>
</evidence>
<gene>
    <name evidence="3" type="ORF">J3U76_04105</name>
</gene>
<feature type="domain" description="DnaT DNA-binding" evidence="2">
    <location>
        <begin position="111"/>
        <end position="179"/>
    </location>
</feature>
<comment type="caution">
    <text evidence="3">The sequence shown here is derived from an EMBL/GenBank/DDBJ whole genome shotgun (WGS) entry which is preliminary data.</text>
</comment>
<dbReference type="InterPro" id="IPR040480">
    <property type="entry name" value="DnaT_DNA_bind"/>
</dbReference>
<dbReference type="EMBL" id="JAGDFX010000004">
    <property type="protein sequence ID" value="MBO1518831.1"/>
    <property type="molecule type" value="Genomic_DNA"/>
</dbReference>